<dbReference type="EMBL" id="MU155173">
    <property type="protein sequence ID" value="KAF9481841.1"/>
    <property type="molecule type" value="Genomic_DNA"/>
</dbReference>
<evidence type="ECO:0000313" key="1">
    <source>
        <dbReference type="EMBL" id="KAF9481841.1"/>
    </source>
</evidence>
<dbReference type="AlphaFoldDB" id="A0A9P5Z6Q6"/>
<keyword evidence="2" id="KW-1185">Reference proteome</keyword>
<sequence>MLLPVKVCTVQYYDDDILQPYHGTCHEILLESMHPDTPRIVVTPPEEGTNIAWANAIGPQYYSYLTVIPFYYSTCWLPSLEEYAQMFYAAHLQTPGQDSNSLNNSDAFSESSLLETPSEMGLIKSNYSMSLEDELQELNISLPYQSLDQAAANVFLVKAPSEGASKFFIDNHGSWDTDSLPDMETDPFFVEVCAQLAGSAKTVMGTP</sequence>
<reference evidence="1" key="1">
    <citation type="submission" date="2020-11" db="EMBL/GenBank/DDBJ databases">
        <authorList>
            <consortium name="DOE Joint Genome Institute"/>
            <person name="Ahrendt S."/>
            <person name="Riley R."/>
            <person name="Andreopoulos W."/>
            <person name="Labutti K."/>
            <person name="Pangilinan J."/>
            <person name="Ruiz-Duenas F.J."/>
            <person name="Barrasa J.M."/>
            <person name="Sanchez-Garcia M."/>
            <person name="Camarero S."/>
            <person name="Miyauchi S."/>
            <person name="Serrano A."/>
            <person name="Linde D."/>
            <person name="Babiker R."/>
            <person name="Drula E."/>
            <person name="Ayuso-Fernandez I."/>
            <person name="Pacheco R."/>
            <person name="Padilla G."/>
            <person name="Ferreira P."/>
            <person name="Barriuso J."/>
            <person name="Kellner H."/>
            <person name="Castanera R."/>
            <person name="Alfaro M."/>
            <person name="Ramirez L."/>
            <person name="Pisabarro A.G."/>
            <person name="Kuo A."/>
            <person name="Tritt A."/>
            <person name="Lipzen A."/>
            <person name="He G."/>
            <person name="Yan M."/>
            <person name="Ng V."/>
            <person name="Cullen D."/>
            <person name="Martin F."/>
            <person name="Rosso M.-N."/>
            <person name="Henrissat B."/>
            <person name="Hibbett D."/>
            <person name="Martinez A.T."/>
            <person name="Grigoriev I.V."/>
        </authorList>
    </citation>
    <scope>NUCLEOTIDE SEQUENCE</scope>
    <source>
        <strain evidence="1">CIRM-BRFM 674</strain>
    </source>
</reference>
<evidence type="ECO:0000313" key="2">
    <source>
        <dbReference type="Proteomes" id="UP000807469"/>
    </source>
</evidence>
<name>A0A9P5Z6Q6_9AGAR</name>
<organism evidence="1 2">
    <name type="scientific">Pholiota conissans</name>
    <dbReference type="NCBI Taxonomy" id="109636"/>
    <lineage>
        <taxon>Eukaryota</taxon>
        <taxon>Fungi</taxon>
        <taxon>Dikarya</taxon>
        <taxon>Basidiomycota</taxon>
        <taxon>Agaricomycotina</taxon>
        <taxon>Agaricomycetes</taxon>
        <taxon>Agaricomycetidae</taxon>
        <taxon>Agaricales</taxon>
        <taxon>Agaricineae</taxon>
        <taxon>Strophariaceae</taxon>
        <taxon>Pholiota</taxon>
    </lineage>
</organism>
<protein>
    <submittedName>
        <fullName evidence="1">Uncharacterized protein</fullName>
    </submittedName>
</protein>
<accession>A0A9P5Z6Q6</accession>
<comment type="caution">
    <text evidence="1">The sequence shown here is derived from an EMBL/GenBank/DDBJ whole genome shotgun (WGS) entry which is preliminary data.</text>
</comment>
<gene>
    <name evidence="1" type="ORF">BDN70DRAFT_499586</name>
</gene>
<dbReference type="Proteomes" id="UP000807469">
    <property type="component" value="Unassembled WGS sequence"/>
</dbReference>
<proteinExistence type="predicted"/>